<evidence type="ECO:0000313" key="2">
    <source>
        <dbReference type="Proteomes" id="UP000717696"/>
    </source>
</evidence>
<dbReference type="Proteomes" id="UP000717696">
    <property type="component" value="Unassembled WGS sequence"/>
</dbReference>
<comment type="caution">
    <text evidence="1">The sequence shown here is derived from an EMBL/GenBank/DDBJ whole genome shotgun (WGS) entry which is preliminary data.</text>
</comment>
<keyword evidence="2" id="KW-1185">Reference proteome</keyword>
<dbReference type="AlphaFoldDB" id="A0A9P9EN25"/>
<accession>A0A9P9EN25</accession>
<name>A0A9P9EN25_9HYPO</name>
<organism evidence="1 2">
    <name type="scientific">Dactylonectria estremocensis</name>
    <dbReference type="NCBI Taxonomy" id="1079267"/>
    <lineage>
        <taxon>Eukaryota</taxon>
        <taxon>Fungi</taxon>
        <taxon>Dikarya</taxon>
        <taxon>Ascomycota</taxon>
        <taxon>Pezizomycotina</taxon>
        <taxon>Sordariomycetes</taxon>
        <taxon>Hypocreomycetidae</taxon>
        <taxon>Hypocreales</taxon>
        <taxon>Nectriaceae</taxon>
        <taxon>Dactylonectria</taxon>
    </lineage>
</organism>
<proteinExistence type="predicted"/>
<dbReference type="EMBL" id="JAGMUU010000011">
    <property type="protein sequence ID" value="KAH7142788.1"/>
    <property type="molecule type" value="Genomic_DNA"/>
</dbReference>
<sequence>MAMKTRRQQGRHAVRKTAWAVSKDMLVVAAAGNKLYGHKLLPFLEHHFSKNRLPVYEEAVLRQAAARGSLSTILFLLGKEPLQSYTREFMLAAASNRDPAVVEFLFRRIDAVVIGAAELEAAAANSDETLECLLGRLPIKAKEPPPPQQRLPSRKLAKLIVQNCRRIRTLHEAADRSPEEHPMTTLDVQELVTCAARNLHTIDMASCILKQFRKLHKAKITSDMLSAAASNQRIASEMLRLLLNECNDNDVEALITSEVLLSAASNGHEAPDALRVLLYELKSKYFSGTTWVKIADAAKSNVVAGQETARVFTEFMSRLVNYTVWDLNLI</sequence>
<reference evidence="1" key="1">
    <citation type="journal article" date="2021" name="Nat. Commun.">
        <title>Genetic determinants of endophytism in the Arabidopsis root mycobiome.</title>
        <authorList>
            <person name="Mesny F."/>
            <person name="Miyauchi S."/>
            <person name="Thiergart T."/>
            <person name="Pickel B."/>
            <person name="Atanasova L."/>
            <person name="Karlsson M."/>
            <person name="Huettel B."/>
            <person name="Barry K.W."/>
            <person name="Haridas S."/>
            <person name="Chen C."/>
            <person name="Bauer D."/>
            <person name="Andreopoulos W."/>
            <person name="Pangilinan J."/>
            <person name="LaButti K."/>
            <person name="Riley R."/>
            <person name="Lipzen A."/>
            <person name="Clum A."/>
            <person name="Drula E."/>
            <person name="Henrissat B."/>
            <person name="Kohler A."/>
            <person name="Grigoriev I.V."/>
            <person name="Martin F.M."/>
            <person name="Hacquard S."/>
        </authorList>
    </citation>
    <scope>NUCLEOTIDE SEQUENCE</scope>
    <source>
        <strain evidence="1">MPI-CAGE-AT-0021</strain>
    </source>
</reference>
<gene>
    <name evidence="1" type="ORF">B0J13DRAFT_623386</name>
</gene>
<evidence type="ECO:0000313" key="1">
    <source>
        <dbReference type="EMBL" id="KAH7142788.1"/>
    </source>
</evidence>
<protein>
    <submittedName>
        <fullName evidence="1">Uncharacterized protein</fullName>
    </submittedName>
</protein>